<keyword evidence="2" id="KW-1185">Reference proteome</keyword>
<protein>
    <submittedName>
        <fullName evidence="1">Uncharacterized protein</fullName>
    </submittedName>
</protein>
<accession>A0AC60QW54</accession>
<comment type="caution">
    <text evidence="1">The sequence shown here is derived from an EMBL/GenBank/DDBJ whole genome shotgun (WGS) entry which is preliminary data.</text>
</comment>
<evidence type="ECO:0000313" key="1">
    <source>
        <dbReference type="EMBL" id="KAG0443926.1"/>
    </source>
</evidence>
<gene>
    <name evidence="1" type="ORF">HPB47_014379</name>
</gene>
<proteinExistence type="predicted"/>
<name>A0AC60QW54_IXOPE</name>
<evidence type="ECO:0000313" key="2">
    <source>
        <dbReference type="Proteomes" id="UP000805193"/>
    </source>
</evidence>
<reference evidence="1 2" key="1">
    <citation type="journal article" date="2020" name="Cell">
        <title>Large-Scale Comparative Analyses of Tick Genomes Elucidate Their Genetic Diversity and Vector Capacities.</title>
        <authorList>
            <consortium name="Tick Genome and Microbiome Consortium (TIGMIC)"/>
            <person name="Jia N."/>
            <person name="Wang J."/>
            <person name="Shi W."/>
            <person name="Du L."/>
            <person name="Sun Y."/>
            <person name="Zhan W."/>
            <person name="Jiang J.F."/>
            <person name="Wang Q."/>
            <person name="Zhang B."/>
            <person name="Ji P."/>
            <person name="Bell-Sakyi L."/>
            <person name="Cui X.M."/>
            <person name="Yuan T.T."/>
            <person name="Jiang B.G."/>
            <person name="Yang W.F."/>
            <person name="Lam T.T."/>
            <person name="Chang Q.C."/>
            <person name="Ding S.J."/>
            <person name="Wang X.J."/>
            <person name="Zhu J.G."/>
            <person name="Ruan X.D."/>
            <person name="Zhao L."/>
            <person name="Wei J.T."/>
            <person name="Ye R.Z."/>
            <person name="Que T.C."/>
            <person name="Du C.H."/>
            <person name="Zhou Y.H."/>
            <person name="Cheng J.X."/>
            <person name="Dai P.F."/>
            <person name="Guo W.B."/>
            <person name="Han X.H."/>
            <person name="Huang E.J."/>
            <person name="Li L.F."/>
            <person name="Wei W."/>
            <person name="Gao Y.C."/>
            <person name="Liu J.Z."/>
            <person name="Shao H.Z."/>
            <person name="Wang X."/>
            <person name="Wang C.C."/>
            <person name="Yang T.C."/>
            <person name="Huo Q.B."/>
            <person name="Li W."/>
            <person name="Chen H.Y."/>
            <person name="Chen S.E."/>
            <person name="Zhou L.G."/>
            <person name="Ni X.B."/>
            <person name="Tian J.H."/>
            <person name="Sheng Y."/>
            <person name="Liu T."/>
            <person name="Pan Y.S."/>
            <person name="Xia L.Y."/>
            <person name="Li J."/>
            <person name="Zhao F."/>
            <person name="Cao W.C."/>
        </authorList>
    </citation>
    <scope>NUCLEOTIDE SEQUENCE [LARGE SCALE GENOMIC DNA]</scope>
    <source>
        <strain evidence="1">Iper-2018</strain>
    </source>
</reference>
<organism evidence="1 2">
    <name type="scientific">Ixodes persulcatus</name>
    <name type="common">Taiga tick</name>
    <dbReference type="NCBI Taxonomy" id="34615"/>
    <lineage>
        <taxon>Eukaryota</taxon>
        <taxon>Metazoa</taxon>
        <taxon>Ecdysozoa</taxon>
        <taxon>Arthropoda</taxon>
        <taxon>Chelicerata</taxon>
        <taxon>Arachnida</taxon>
        <taxon>Acari</taxon>
        <taxon>Parasitiformes</taxon>
        <taxon>Ixodida</taxon>
        <taxon>Ixodoidea</taxon>
        <taxon>Ixodidae</taxon>
        <taxon>Ixodinae</taxon>
        <taxon>Ixodes</taxon>
    </lineage>
</organism>
<dbReference type="EMBL" id="JABSTQ010002729">
    <property type="protein sequence ID" value="KAG0443926.1"/>
    <property type="molecule type" value="Genomic_DNA"/>
</dbReference>
<dbReference type="Proteomes" id="UP000805193">
    <property type="component" value="Unassembled WGS sequence"/>
</dbReference>
<sequence>MTLGGRGRLTAELISRLSFYYGSALRSHEGDVNAMHNAVMAVPFWRKKRGANEMQPEQRGTLVPVHKHLAAKKLLQWYQRGKIRNANESLHSVIWLLAPKDQNASLFTVETAVAEAMLRFNVGSQQASAAIFRELNLDPSKKCMKRGDEKDLRRSAAVQPWPKGSWPTPRAPIPRASREAHASADRSPSPLKKQRLITLVTRRWNDFMYS</sequence>